<dbReference type="InterPro" id="IPR010987">
    <property type="entry name" value="Glutathione-S-Trfase_C-like"/>
</dbReference>
<dbReference type="PATRIC" id="fig|1423772.3.peg.812"/>
<dbReference type="InterPro" id="IPR036249">
    <property type="entry name" value="Thioredoxin-like_sf"/>
</dbReference>
<evidence type="ECO:0000256" key="2">
    <source>
        <dbReference type="PIRSR" id="PIRSR015753-2"/>
    </source>
</evidence>
<feature type="domain" description="GST C-terminal" evidence="3">
    <location>
        <begin position="178"/>
        <end position="308"/>
    </location>
</feature>
<dbReference type="Pfam" id="PF13410">
    <property type="entry name" value="GST_C_2"/>
    <property type="match status" value="1"/>
</dbReference>
<name>A0A0R2BCG6_9LACO</name>
<dbReference type="Gene3D" id="3.40.30.10">
    <property type="entry name" value="Glutaredoxin"/>
    <property type="match status" value="1"/>
</dbReference>
<feature type="binding site" evidence="2">
    <location>
        <position position="103"/>
    </location>
    <ligand>
        <name>glutathione</name>
        <dbReference type="ChEBI" id="CHEBI:57925"/>
    </ligand>
</feature>
<dbReference type="PANTHER" id="PTHR32419">
    <property type="entry name" value="GLUTATHIONYL-HYDROQUINONE REDUCTASE"/>
    <property type="match status" value="1"/>
</dbReference>
<feature type="active site" description="Nucleophile" evidence="1">
    <location>
        <position position="70"/>
    </location>
</feature>
<reference evidence="4 5" key="1">
    <citation type="journal article" date="2015" name="Genome Announc.">
        <title>Expanding the biotechnology potential of lactobacilli through comparative genomics of 213 strains and associated genera.</title>
        <authorList>
            <person name="Sun Z."/>
            <person name="Harris H.M."/>
            <person name="McCann A."/>
            <person name="Guo C."/>
            <person name="Argimon S."/>
            <person name="Zhang W."/>
            <person name="Yang X."/>
            <person name="Jeffery I.B."/>
            <person name="Cooney J.C."/>
            <person name="Kagawa T.F."/>
            <person name="Liu W."/>
            <person name="Song Y."/>
            <person name="Salvetti E."/>
            <person name="Wrobel A."/>
            <person name="Rasinkangas P."/>
            <person name="Parkhill J."/>
            <person name="Rea M.C."/>
            <person name="O'Sullivan O."/>
            <person name="Ritari J."/>
            <person name="Douillard F.P."/>
            <person name="Paul Ross R."/>
            <person name="Yang R."/>
            <person name="Briner A.E."/>
            <person name="Felis G.E."/>
            <person name="de Vos W.M."/>
            <person name="Barrangou R."/>
            <person name="Klaenhammer T.R."/>
            <person name="Caufield P.W."/>
            <person name="Cui Y."/>
            <person name="Zhang H."/>
            <person name="O'Toole P.W."/>
        </authorList>
    </citation>
    <scope>NUCLEOTIDE SEQUENCE [LARGE SCALE GENOMIC DNA]</scope>
    <source>
        <strain evidence="4 5">DSM 20452</strain>
    </source>
</reference>
<accession>A0A0R2BCG6</accession>
<dbReference type="GO" id="GO:0004364">
    <property type="term" value="F:glutathione transferase activity"/>
    <property type="evidence" value="ECO:0007669"/>
    <property type="project" value="InterPro"/>
</dbReference>
<evidence type="ECO:0000259" key="3">
    <source>
        <dbReference type="PROSITE" id="PS50405"/>
    </source>
</evidence>
<dbReference type="SUPFAM" id="SSF47616">
    <property type="entry name" value="GST C-terminal domain-like"/>
    <property type="match status" value="1"/>
</dbReference>
<dbReference type="Gene3D" id="1.20.1050.10">
    <property type="match status" value="1"/>
</dbReference>
<dbReference type="PIRSF" id="PIRSF015753">
    <property type="entry name" value="GST"/>
    <property type="match status" value="1"/>
</dbReference>
<organism evidence="4 5">
    <name type="scientific">Ligilactobacillus murinus DSM 20452 = NBRC 14221</name>
    <dbReference type="NCBI Taxonomy" id="1423772"/>
    <lineage>
        <taxon>Bacteria</taxon>
        <taxon>Bacillati</taxon>
        <taxon>Bacillota</taxon>
        <taxon>Bacilli</taxon>
        <taxon>Lactobacillales</taxon>
        <taxon>Lactobacillaceae</taxon>
        <taxon>Ligilactobacillus</taxon>
    </lineage>
</organism>
<feature type="binding site" evidence="2">
    <location>
        <begin position="154"/>
        <end position="155"/>
    </location>
    <ligand>
        <name>glutathione</name>
        <dbReference type="ChEBI" id="CHEBI:57925"/>
    </ligand>
</feature>
<dbReference type="EMBL" id="AYYN01000022">
    <property type="protein sequence ID" value="KRM77085.1"/>
    <property type="molecule type" value="Genomic_DNA"/>
</dbReference>
<dbReference type="InterPro" id="IPR047047">
    <property type="entry name" value="GST_Omega-like_C"/>
</dbReference>
<protein>
    <recommendedName>
        <fullName evidence="3">GST C-terminal domain-containing protein</fullName>
    </recommendedName>
</protein>
<dbReference type="Proteomes" id="UP000051612">
    <property type="component" value="Unassembled WGS sequence"/>
</dbReference>
<comment type="caution">
    <text evidence="4">The sequence shown here is derived from an EMBL/GenBank/DDBJ whole genome shotgun (WGS) entry which is preliminary data.</text>
</comment>
<dbReference type="InterPro" id="IPR004045">
    <property type="entry name" value="Glutathione_S-Trfase_N"/>
</dbReference>
<dbReference type="CDD" id="cd03190">
    <property type="entry name" value="GST_C_Omega_like"/>
    <property type="match status" value="1"/>
</dbReference>
<evidence type="ECO:0000313" key="5">
    <source>
        <dbReference type="Proteomes" id="UP000051612"/>
    </source>
</evidence>
<dbReference type="InterPro" id="IPR016639">
    <property type="entry name" value="GST_Omega/GSH"/>
</dbReference>
<gene>
    <name evidence="4" type="ORF">FC48_GL000741</name>
</gene>
<evidence type="ECO:0000256" key="1">
    <source>
        <dbReference type="PIRSR" id="PIRSR015753-1"/>
    </source>
</evidence>
<dbReference type="PROSITE" id="PS50405">
    <property type="entry name" value="GST_CTER"/>
    <property type="match status" value="1"/>
</dbReference>
<dbReference type="PANTHER" id="PTHR32419:SF6">
    <property type="entry name" value="GLUTATHIONE S-TRANSFERASE OMEGA-LIKE 1-RELATED"/>
    <property type="match status" value="1"/>
</dbReference>
<dbReference type="GO" id="GO:0005737">
    <property type="term" value="C:cytoplasm"/>
    <property type="evidence" value="ECO:0007669"/>
    <property type="project" value="TreeGrafter"/>
</dbReference>
<dbReference type="InterPro" id="IPR036282">
    <property type="entry name" value="Glutathione-S-Trfase_C_sf"/>
</dbReference>
<dbReference type="AlphaFoldDB" id="A0A0R2BCG6"/>
<sequence length="324" mass="36436">MKKRGQNMGTLVNGKWTQKSLAQLRAEGKDIQVDPGFRNWITPDGSAGPTGKGGFKAEKGRYHLYVSYGCPWASRALLMRGLKGLQDYISLSVVDPVLGADGWQFSDFPGTIADPIFGARSLPEVYTKAKADYTGIASVPVLFDKQTGQIVNNESADIMRMLESAFDELTGDHTAYYPKALRAQIDELNVYCDSFYTKVNATKDAKTQVEYEKAVAQVFTMLDDLEQRLKGQAYLLGDAPVETDWKLFTFLVRFDIVFYGLYKCNLKLLSAYPNLWRYVRQLYNTPGVAETVNFEHIKVHHYRGQLDLNPSGIVPIGPKEDWNL</sequence>
<evidence type="ECO:0000313" key="4">
    <source>
        <dbReference type="EMBL" id="KRM77085.1"/>
    </source>
</evidence>
<dbReference type="SUPFAM" id="SSF52833">
    <property type="entry name" value="Thioredoxin-like"/>
    <property type="match status" value="1"/>
</dbReference>
<dbReference type="Pfam" id="PF13409">
    <property type="entry name" value="GST_N_2"/>
    <property type="match status" value="1"/>
</dbReference>
<proteinExistence type="predicted"/>